<evidence type="ECO:0000256" key="1">
    <source>
        <dbReference type="ARBA" id="ARBA00004141"/>
    </source>
</evidence>
<dbReference type="AlphaFoldDB" id="A0A423WN53"/>
<feature type="transmembrane region" description="Helical" evidence="9">
    <location>
        <begin position="483"/>
        <end position="501"/>
    </location>
</feature>
<keyword evidence="4 9" id="KW-1133">Transmembrane helix</keyword>
<dbReference type="FunFam" id="1.20.1720.10:FF:000009">
    <property type="entry name" value="MFS multidrug transporter"/>
    <property type="match status" value="1"/>
</dbReference>
<dbReference type="InterPro" id="IPR020846">
    <property type="entry name" value="MFS_dom"/>
</dbReference>
<dbReference type="InterPro" id="IPR036259">
    <property type="entry name" value="MFS_trans_sf"/>
</dbReference>
<reference evidence="12 13" key="1">
    <citation type="submission" date="2015-09" db="EMBL/GenBank/DDBJ databases">
        <title>Host preference determinants of Valsa canker pathogens revealed by comparative genomics.</title>
        <authorList>
            <person name="Yin Z."/>
            <person name="Huang L."/>
        </authorList>
    </citation>
    <scope>NUCLEOTIDE SEQUENCE [LARGE SCALE GENOMIC DNA]</scope>
    <source>
        <strain evidence="12 13">03-1</strain>
    </source>
</reference>
<feature type="domain" description="YDG" evidence="11">
    <location>
        <begin position="190"/>
        <end position="331"/>
    </location>
</feature>
<dbReference type="InterPro" id="IPR036987">
    <property type="entry name" value="SRA-YDG_sf"/>
</dbReference>
<dbReference type="Pfam" id="PF02182">
    <property type="entry name" value="SAD_SRA"/>
    <property type="match status" value="1"/>
</dbReference>
<accession>A0A423WN53</accession>
<evidence type="ECO:0000256" key="5">
    <source>
        <dbReference type="ARBA" id="ARBA00023136"/>
    </source>
</evidence>
<evidence type="ECO:0000313" key="13">
    <source>
        <dbReference type="Proteomes" id="UP000283895"/>
    </source>
</evidence>
<keyword evidence="13" id="KW-1185">Reference proteome</keyword>
<evidence type="ECO:0000256" key="9">
    <source>
        <dbReference type="SAM" id="Phobius"/>
    </source>
</evidence>
<organism evidence="12 13">
    <name type="scientific">Cytospora schulzeri</name>
    <dbReference type="NCBI Taxonomy" id="448051"/>
    <lineage>
        <taxon>Eukaryota</taxon>
        <taxon>Fungi</taxon>
        <taxon>Dikarya</taxon>
        <taxon>Ascomycota</taxon>
        <taxon>Pezizomycotina</taxon>
        <taxon>Sordariomycetes</taxon>
        <taxon>Sordariomycetidae</taxon>
        <taxon>Diaporthales</taxon>
        <taxon>Cytosporaceae</taxon>
        <taxon>Cytospora</taxon>
    </lineage>
</organism>
<sequence length="918" mass="102312">MPRNASRATAVARNPRDQRSSSDILKPPPATSLPRFLKSKCLPKVNELASRFAQYDGQPPRSAVMENLRFVRNRLLPYLEFDVAKEMTPKLAAYGVEEMLHNLKDPQNRLPRDVAEYADGLYQKFEVESWDATPKPKALVFTGELPPEDHAIWGVDGIMHGAAMTKEPGKKLDYKFDPRYSDERIDGEVYGHNGLRVGDWFPKLIIANFRGAHSQLQRGICGDENNGAYSILISNHYSGLDMDEGDVLYYSAEGAKGKDAREKFDLKANQAMAASQRSGNPVRVLRSAKGARNRHFAPSRGIRYDGLYDVTEMRVLVNDKGSFYQRFKLERRGGQPTLESIRHIPTEQQRQDFERIKEAWSRLPRRRSNRKYIWTSRERRTNLELSQTVEDVAPEAAGSMEHNQNIMKGEDVDTITSNSDGYRPESYLEPIYSVIPKNQKIVIILIVAVSSMFSPLTGAIYLPALDSIASDLKVKPELVNLSITTYQIFQGLAPSFIGCLSDVKGRRIAYITTFSIYLVANLALALQDSYPALMVLRCLQSAGSSTTIALGSATVTDLYTRAERGTWSGYTTLGVSLGPALGPVIGGLLDQYLGWHSIFWFLFIFGGILTVTIVVMLPETGRSVVGNGSVPPSKWNRSIMQWYRARNGKPINGGEFHAEDASTIQTHRRRPSPMSSLYILLELEGGITLVFGAFFFAGYFMVMTTLSEQLDIRFGFSPAVTGLCYLPLGVGSMISRWSAGKLFDYNFRRHARLLGQPLDLSRQQAIETFPIERIRLEVCIPMVYISCGTVLAYAWTMETQSNLAGIEVALFFMGLFSSGVQQGLNTLVLDTHPDTPATATASNNLFRCLLSAGGTAVAPFMIDKTGIGLMGVFISGVWLVLSPCLWLVMLRGQKWREDEQARQEMKGARKGQSECETG</sequence>
<feature type="region of interest" description="Disordered" evidence="8">
    <location>
        <begin position="1"/>
        <end position="31"/>
    </location>
</feature>
<feature type="transmembrane region" description="Helical" evidence="9">
    <location>
        <begin position="441"/>
        <end position="463"/>
    </location>
</feature>
<feature type="transmembrane region" description="Helical" evidence="9">
    <location>
        <begin position="803"/>
        <end position="824"/>
    </location>
</feature>
<dbReference type="SUPFAM" id="SSF103473">
    <property type="entry name" value="MFS general substrate transporter"/>
    <property type="match status" value="1"/>
</dbReference>
<dbReference type="PANTHER" id="PTHR23502">
    <property type="entry name" value="MAJOR FACILITATOR SUPERFAMILY"/>
    <property type="match status" value="1"/>
</dbReference>
<dbReference type="SUPFAM" id="SSF88697">
    <property type="entry name" value="PUA domain-like"/>
    <property type="match status" value="1"/>
</dbReference>
<dbReference type="Pfam" id="PF07690">
    <property type="entry name" value="MFS_1"/>
    <property type="match status" value="1"/>
</dbReference>
<comment type="subcellular location">
    <subcellularLocation>
        <location evidence="1">Membrane</location>
        <topology evidence="1">Multi-pass membrane protein</topology>
    </subcellularLocation>
    <subcellularLocation>
        <location evidence="7">Nucleus</location>
    </subcellularLocation>
</comment>
<dbReference type="STRING" id="356882.A0A423WN53"/>
<proteinExistence type="predicted"/>
<dbReference type="GO" id="GO:0005634">
    <property type="term" value="C:nucleus"/>
    <property type="evidence" value="ECO:0007669"/>
    <property type="project" value="UniProtKB-SubCell"/>
</dbReference>
<feature type="transmembrane region" description="Helical" evidence="9">
    <location>
        <begin position="778"/>
        <end position="797"/>
    </location>
</feature>
<dbReference type="InterPro" id="IPR015947">
    <property type="entry name" value="PUA-like_sf"/>
</dbReference>
<evidence type="ECO:0000256" key="4">
    <source>
        <dbReference type="ARBA" id="ARBA00022989"/>
    </source>
</evidence>
<evidence type="ECO:0000256" key="6">
    <source>
        <dbReference type="ARBA" id="ARBA00023242"/>
    </source>
</evidence>
<dbReference type="Proteomes" id="UP000283895">
    <property type="component" value="Unassembled WGS sequence"/>
</dbReference>
<dbReference type="GO" id="GO:0005886">
    <property type="term" value="C:plasma membrane"/>
    <property type="evidence" value="ECO:0007669"/>
    <property type="project" value="TreeGrafter"/>
</dbReference>
<keyword evidence="3 9" id="KW-0812">Transmembrane</keyword>
<feature type="transmembrane region" description="Helical" evidence="9">
    <location>
        <begin position="868"/>
        <end position="890"/>
    </location>
</feature>
<protein>
    <recommendedName>
        <fullName evidence="14">Major facilitator superfamily (MFS) profile domain-containing protein</fullName>
    </recommendedName>
</protein>
<dbReference type="GO" id="GO:0022857">
    <property type="term" value="F:transmembrane transporter activity"/>
    <property type="evidence" value="ECO:0007669"/>
    <property type="project" value="InterPro"/>
</dbReference>
<evidence type="ECO:0000259" key="11">
    <source>
        <dbReference type="PROSITE" id="PS51015"/>
    </source>
</evidence>
<dbReference type="InterPro" id="IPR003105">
    <property type="entry name" value="SRA_YDG"/>
</dbReference>
<dbReference type="InterPro" id="IPR011701">
    <property type="entry name" value="MFS"/>
</dbReference>
<evidence type="ECO:0000256" key="8">
    <source>
        <dbReference type="SAM" id="MobiDB-lite"/>
    </source>
</evidence>
<feature type="domain" description="Major facilitator superfamily (MFS) profile" evidence="10">
    <location>
        <begin position="443"/>
        <end position="894"/>
    </location>
</feature>
<evidence type="ECO:0000313" key="12">
    <source>
        <dbReference type="EMBL" id="ROW04878.1"/>
    </source>
</evidence>
<feature type="transmembrane region" description="Helical" evidence="9">
    <location>
        <begin position="714"/>
        <end position="734"/>
    </location>
</feature>
<evidence type="ECO:0000256" key="3">
    <source>
        <dbReference type="ARBA" id="ARBA00022692"/>
    </source>
</evidence>
<dbReference type="Gene3D" id="2.30.280.10">
    <property type="entry name" value="SRA-YDG"/>
    <property type="match status" value="1"/>
</dbReference>
<dbReference type="EMBL" id="LKEA01000013">
    <property type="protein sequence ID" value="ROW04878.1"/>
    <property type="molecule type" value="Genomic_DNA"/>
</dbReference>
<feature type="transmembrane region" description="Helical" evidence="9">
    <location>
        <begin position="508"/>
        <end position="526"/>
    </location>
</feature>
<name>A0A423WN53_9PEZI</name>
<dbReference type="PANTHER" id="PTHR23502:SF51">
    <property type="entry name" value="QUINIDINE RESISTANCE PROTEIN 1-RELATED"/>
    <property type="match status" value="1"/>
</dbReference>
<evidence type="ECO:0008006" key="14">
    <source>
        <dbReference type="Google" id="ProtNLM"/>
    </source>
</evidence>
<evidence type="ECO:0000256" key="7">
    <source>
        <dbReference type="PROSITE-ProRule" id="PRU00358"/>
    </source>
</evidence>
<feature type="transmembrane region" description="Helical" evidence="9">
    <location>
        <begin position="677"/>
        <end position="702"/>
    </location>
</feature>
<dbReference type="SMART" id="SM00466">
    <property type="entry name" value="SRA"/>
    <property type="match status" value="1"/>
</dbReference>
<feature type="transmembrane region" description="Helical" evidence="9">
    <location>
        <begin position="598"/>
        <end position="617"/>
    </location>
</feature>
<dbReference type="Gene3D" id="1.20.1250.20">
    <property type="entry name" value="MFS general substrate transporter like domains"/>
    <property type="match status" value="1"/>
</dbReference>
<dbReference type="OrthoDB" id="440553at2759"/>
<evidence type="ECO:0000256" key="2">
    <source>
        <dbReference type="ARBA" id="ARBA00022448"/>
    </source>
</evidence>
<dbReference type="Gene3D" id="1.20.1720.10">
    <property type="entry name" value="Multidrug resistance protein D"/>
    <property type="match status" value="1"/>
</dbReference>
<evidence type="ECO:0000259" key="10">
    <source>
        <dbReference type="PROSITE" id="PS50850"/>
    </source>
</evidence>
<gene>
    <name evidence="12" type="ORF">VMCG_04924</name>
</gene>
<keyword evidence="2" id="KW-0813">Transport</keyword>
<dbReference type="PROSITE" id="PS51015">
    <property type="entry name" value="YDG"/>
    <property type="match status" value="1"/>
</dbReference>
<keyword evidence="5 9" id="KW-0472">Membrane</keyword>
<dbReference type="PROSITE" id="PS50850">
    <property type="entry name" value="MFS"/>
    <property type="match status" value="1"/>
</dbReference>
<keyword evidence="6 7" id="KW-0539">Nucleus</keyword>
<comment type="caution">
    <text evidence="12">The sequence shown here is derived from an EMBL/GenBank/DDBJ whole genome shotgun (WGS) entry which is preliminary data.</text>
</comment>